<keyword evidence="3" id="KW-0804">Transcription</keyword>
<sequence length="118" mass="13214">MNVYIGARIREERMASGLTQSRLGAAIGVTFQQIQKYERAASRVSVSTMVRIADALKLPIVAFLPPQTFRPVSEEDDRDVRERRELLKAFQKTPPARRGLLLALAREFASDGARAPDM</sequence>
<dbReference type="InterPro" id="IPR050807">
    <property type="entry name" value="TransReg_Diox_bact_type"/>
</dbReference>
<dbReference type="PANTHER" id="PTHR46797:SF23">
    <property type="entry name" value="HTH-TYPE TRANSCRIPTIONAL REGULATOR SUTR"/>
    <property type="match status" value="1"/>
</dbReference>
<dbReference type="InterPro" id="IPR001387">
    <property type="entry name" value="Cro/C1-type_HTH"/>
</dbReference>
<evidence type="ECO:0000313" key="5">
    <source>
        <dbReference type="EMBL" id="MBB5740682.1"/>
    </source>
</evidence>
<dbReference type="CDD" id="cd00093">
    <property type="entry name" value="HTH_XRE"/>
    <property type="match status" value="1"/>
</dbReference>
<keyword evidence="2" id="KW-0238">DNA-binding</keyword>
<dbReference type="RefSeq" id="WP_183217270.1">
    <property type="nucleotide sequence ID" value="NZ_CAJFZW010000042.1"/>
</dbReference>
<comment type="caution">
    <text evidence="5">The sequence shown here is derived from an EMBL/GenBank/DDBJ whole genome shotgun (WGS) entry which is preliminary data.</text>
</comment>
<evidence type="ECO:0000313" key="6">
    <source>
        <dbReference type="Proteomes" id="UP000527324"/>
    </source>
</evidence>
<evidence type="ECO:0000256" key="3">
    <source>
        <dbReference type="ARBA" id="ARBA00023163"/>
    </source>
</evidence>
<dbReference type="AlphaFoldDB" id="A0A7W9F916"/>
<dbReference type="PROSITE" id="PS50943">
    <property type="entry name" value="HTH_CROC1"/>
    <property type="match status" value="1"/>
</dbReference>
<evidence type="ECO:0000259" key="4">
    <source>
        <dbReference type="PROSITE" id="PS50943"/>
    </source>
</evidence>
<protein>
    <submittedName>
        <fullName evidence="5">Transcriptional regulator with XRE-family HTH domain</fullName>
    </submittedName>
</protein>
<dbReference type="Gene3D" id="1.10.260.40">
    <property type="entry name" value="lambda repressor-like DNA-binding domains"/>
    <property type="match status" value="1"/>
</dbReference>
<dbReference type="GO" id="GO:0003677">
    <property type="term" value="F:DNA binding"/>
    <property type="evidence" value="ECO:0007669"/>
    <property type="project" value="UniProtKB-KW"/>
</dbReference>
<dbReference type="Proteomes" id="UP000527324">
    <property type="component" value="Unassembled WGS sequence"/>
</dbReference>
<accession>A0A7W9F916</accession>
<dbReference type="GO" id="GO:0003700">
    <property type="term" value="F:DNA-binding transcription factor activity"/>
    <property type="evidence" value="ECO:0007669"/>
    <property type="project" value="TreeGrafter"/>
</dbReference>
<dbReference type="PANTHER" id="PTHR46797">
    <property type="entry name" value="HTH-TYPE TRANSCRIPTIONAL REGULATOR"/>
    <property type="match status" value="1"/>
</dbReference>
<gene>
    <name evidence="5" type="ORF">GGQ93_002411</name>
</gene>
<keyword evidence="6" id="KW-1185">Reference proteome</keyword>
<dbReference type="InterPro" id="IPR010982">
    <property type="entry name" value="Lambda_DNA-bd_dom_sf"/>
</dbReference>
<name>A0A7W9F916_9CAUL</name>
<evidence type="ECO:0000256" key="1">
    <source>
        <dbReference type="ARBA" id="ARBA00023015"/>
    </source>
</evidence>
<feature type="domain" description="HTH cro/C1-type" evidence="4">
    <location>
        <begin position="9"/>
        <end position="63"/>
    </location>
</feature>
<dbReference type="GeneID" id="88838947"/>
<dbReference type="SUPFAM" id="SSF47413">
    <property type="entry name" value="lambda repressor-like DNA-binding domains"/>
    <property type="match status" value="1"/>
</dbReference>
<dbReference type="EMBL" id="JACHOQ010000006">
    <property type="protein sequence ID" value="MBB5740682.1"/>
    <property type="molecule type" value="Genomic_DNA"/>
</dbReference>
<dbReference type="SMART" id="SM00530">
    <property type="entry name" value="HTH_XRE"/>
    <property type="match status" value="1"/>
</dbReference>
<dbReference type="Pfam" id="PF01381">
    <property type="entry name" value="HTH_3"/>
    <property type="match status" value="1"/>
</dbReference>
<evidence type="ECO:0000256" key="2">
    <source>
        <dbReference type="ARBA" id="ARBA00023125"/>
    </source>
</evidence>
<proteinExistence type="predicted"/>
<keyword evidence="1" id="KW-0805">Transcription regulation</keyword>
<organism evidence="5 6">
    <name type="scientific">Brevundimonas aurantiaca</name>
    <dbReference type="NCBI Taxonomy" id="74316"/>
    <lineage>
        <taxon>Bacteria</taxon>
        <taxon>Pseudomonadati</taxon>
        <taxon>Pseudomonadota</taxon>
        <taxon>Alphaproteobacteria</taxon>
        <taxon>Caulobacterales</taxon>
        <taxon>Caulobacteraceae</taxon>
        <taxon>Brevundimonas</taxon>
    </lineage>
</organism>
<reference evidence="5 6" key="1">
    <citation type="submission" date="2020-08" db="EMBL/GenBank/DDBJ databases">
        <title>Genomic Encyclopedia of Type Strains, Phase IV (KMG-IV): sequencing the most valuable type-strain genomes for metagenomic binning, comparative biology and taxonomic classification.</title>
        <authorList>
            <person name="Goeker M."/>
        </authorList>
    </citation>
    <scope>NUCLEOTIDE SEQUENCE [LARGE SCALE GENOMIC DNA]</scope>
    <source>
        <strain evidence="5 6">DSM 4731</strain>
    </source>
</reference>
<dbReference type="GO" id="GO:0005829">
    <property type="term" value="C:cytosol"/>
    <property type="evidence" value="ECO:0007669"/>
    <property type="project" value="TreeGrafter"/>
</dbReference>